<keyword evidence="1" id="KW-0472">Membrane</keyword>
<evidence type="ECO:0000313" key="3">
    <source>
        <dbReference type="Proteomes" id="UP000736672"/>
    </source>
</evidence>
<gene>
    <name evidence="2" type="ORF">B0J15DRAFT_165081</name>
</gene>
<dbReference type="AlphaFoldDB" id="A0A9P9L0Y3"/>
<dbReference type="Proteomes" id="UP000736672">
    <property type="component" value="Unassembled WGS sequence"/>
</dbReference>
<protein>
    <submittedName>
        <fullName evidence="2">Uncharacterized protein</fullName>
    </submittedName>
</protein>
<name>A0A9P9L0Y3_FUSSL</name>
<evidence type="ECO:0000256" key="1">
    <source>
        <dbReference type="SAM" id="Phobius"/>
    </source>
</evidence>
<organism evidence="2 3">
    <name type="scientific">Fusarium solani</name>
    <name type="common">Filamentous fungus</name>
    <dbReference type="NCBI Taxonomy" id="169388"/>
    <lineage>
        <taxon>Eukaryota</taxon>
        <taxon>Fungi</taxon>
        <taxon>Dikarya</taxon>
        <taxon>Ascomycota</taxon>
        <taxon>Pezizomycotina</taxon>
        <taxon>Sordariomycetes</taxon>
        <taxon>Hypocreomycetidae</taxon>
        <taxon>Hypocreales</taxon>
        <taxon>Nectriaceae</taxon>
        <taxon>Fusarium</taxon>
        <taxon>Fusarium solani species complex</taxon>
    </lineage>
</organism>
<keyword evidence="3" id="KW-1185">Reference proteome</keyword>
<sequence length="157" mass="17718">MEVEARRGRDIKTHTRTQNAKWFCVRADSRAKDVKGGRNLQQARLDQAHVCRKLTRQLRAFLLSSFLCLLSLDAICMYVWGSRSIPLLSSAASPRLVVVIDAGESFITFCWNGKQREKSPAARKMTQPLSQQTAVPNLPALFRRGRLLVKMNLSGCE</sequence>
<reference evidence="2" key="1">
    <citation type="journal article" date="2021" name="Nat. Commun.">
        <title>Genetic determinants of endophytism in the Arabidopsis root mycobiome.</title>
        <authorList>
            <person name="Mesny F."/>
            <person name="Miyauchi S."/>
            <person name="Thiergart T."/>
            <person name="Pickel B."/>
            <person name="Atanasova L."/>
            <person name="Karlsson M."/>
            <person name="Huettel B."/>
            <person name="Barry K.W."/>
            <person name="Haridas S."/>
            <person name="Chen C."/>
            <person name="Bauer D."/>
            <person name="Andreopoulos W."/>
            <person name="Pangilinan J."/>
            <person name="LaButti K."/>
            <person name="Riley R."/>
            <person name="Lipzen A."/>
            <person name="Clum A."/>
            <person name="Drula E."/>
            <person name="Henrissat B."/>
            <person name="Kohler A."/>
            <person name="Grigoriev I.V."/>
            <person name="Martin F.M."/>
            <person name="Hacquard S."/>
        </authorList>
    </citation>
    <scope>NUCLEOTIDE SEQUENCE</scope>
    <source>
        <strain evidence="2">FSSC 5 MPI-SDFR-AT-0091</strain>
    </source>
</reference>
<evidence type="ECO:0000313" key="2">
    <source>
        <dbReference type="EMBL" id="KAH7272021.1"/>
    </source>
</evidence>
<keyword evidence="1" id="KW-1133">Transmembrane helix</keyword>
<accession>A0A9P9L0Y3</accession>
<dbReference type="EMBL" id="JAGTJS010000003">
    <property type="protein sequence ID" value="KAH7272021.1"/>
    <property type="molecule type" value="Genomic_DNA"/>
</dbReference>
<comment type="caution">
    <text evidence="2">The sequence shown here is derived from an EMBL/GenBank/DDBJ whole genome shotgun (WGS) entry which is preliminary data.</text>
</comment>
<proteinExistence type="predicted"/>
<feature type="transmembrane region" description="Helical" evidence="1">
    <location>
        <begin position="60"/>
        <end position="80"/>
    </location>
</feature>
<keyword evidence="1" id="KW-0812">Transmembrane</keyword>